<name>A0AAD5URV4_9APHY</name>
<proteinExistence type="predicted"/>
<dbReference type="InterPro" id="IPR027417">
    <property type="entry name" value="P-loop_NTPase"/>
</dbReference>
<protein>
    <submittedName>
        <fullName evidence="3">Uncharacterized protein</fullName>
    </submittedName>
</protein>
<reference evidence="3" key="1">
    <citation type="submission" date="2022-07" db="EMBL/GenBank/DDBJ databases">
        <title>Genome Sequence of Physisporinus lineatus.</title>
        <authorList>
            <person name="Buettner E."/>
        </authorList>
    </citation>
    <scope>NUCLEOTIDE SEQUENCE</scope>
    <source>
        <strain evidence="3">VT162</strain>
    </source>
</reference>
<feature type="domain" description="DEAD/DEAH-box helicase" evidence="1">
    <location>
        <begin position="355"/>
        <end position="423"/>
    </location>
</feature>
<feature type="domain" description="BT4734-like N-terminal" evidence="2">
    <location>
        <begin position="78"/>
        <end position="206"/>
    </location>
</feature>
<dbReference type="EMBL" id="JANAWD010001167">
    <property type="protein sequence ID" value="KAJ3474052.1"/>
    <property type="molecule type" value="Genomic_DNA"/>
</dbReference>
<evidence type="ECO:0000313" key="4">
    <source>
        <dbReference type="Proteomes" id="UP001212997"/>
    </source>
</evidence>
<keyword evidence="4" id="KW-1185">Reference proteome</keyword>
<dbReference type="GO" id="GO:0005524">
    <property type="term" value="F:ATP binding"/>
    <property type="evidence" value="ECO:0007669"/>
    <property type="project" value="InterPro"/>
</dbReference>
<dbReference type="Pfam" id="PF08800">
    <property type="entry name" value="BT4734-like_N"/>
    <property type="match status" value="1"/>
</dbReference>
<evidence type="ECO:0000259" key="1">
    <source>
        <dbReference type="Pfam" id="PF00270"/>
    </source>
</evidence>
<dbReference type="GO" id="GO:0003676">
    <property type="term" value="F:nucleic acid binding"/>
    <property type="evidence" value="ECO:0007669"/>
    <property type="project" value="InterPro"/>
</dbReference>
<dbReference type="InterPro" id="IPR014907">
    <property type="entry name" value="BT4734-like_N"/>
</dbReference>
<comment type="caution">
    <text evidence="3">The sequence shown here is derived from an EMBL/GenBank/DDBJ whole genome shotgun (WGS) entry which is preliminary data.</text>
</comment>
<sequence length="982" mass="111823">MTNKKPLPDEHPKRGYLSPQRTVSTSIYLYTAESIYKTPAKITSLDEIISTIRSTAHKATIESVRRAQTISAKHDIKKRFLPVLYPSATFDDEGKVQAATGIIQFDIDVSKNKGLDFDALKREISLHPACLYAFFSPDRGLKFGIRTDFAKLDGEDTDTMIERFKVAYQLCLKEVVTSCSIRFNIDASMETVRQSCYFSHDPDAIYRPDCGFVSLNTRCENRPVVNARTEDAGLPEIELALAAIPSQLSYHDRLPVNLCVLGMIGEAGIPVLKAHWQHDDPRKLDRQLRDQLKGARFGTVAHLWAVARKHGYTPPTGKQRWSVKPEPCDIVLEPLSTPEEATEKLCSIVRHFVDTKQSQFVNVSTGAGKTETVLKTIIEYVPDETKVLILVPTHKFGKEVVDRFKRLRQQRIETATLLKDKVRFKRVIAIEGRDRACQNPEQFQIFSDKRVNMPWEFCSNHCGMQGDCSYTQQFDYPLVNIRIMTHDEWINEQSAWFSGRRRVDGKYEPRRGRNAWMPDLLVIDEDFVRVNETIIETASATFPSLGLVIESVKKGASLKDAAWMHREQVLLDSDTNVRIPLPPFTNTADYVKAVERNRLFESYSPILDRLAIFCRKEETNYLNGIWVENDSLGYLPVRLAAKRYRDVPTLYLDATASETVVGKLLPGVPFHRIPVKQKDDNRLFQLSDGTLSRKFLNDKENLETVVNGLKSIASRYKNVGLITYQKTESDPIFYKTLADAIGISRVGYFKNLRGVNEFENVDCLLIVGRFRLPPDASRNYVRAIFGEDVTSRPQYGDLPVRMKDGRTLMLNTYVAENDFHQAVHDHFCLAETLQAVGRGRLVHGAKKDIYVFSNENLTVDTEIADFFTFEDYFGPRATKTKAMMSELISPEIVNRILDRGYIQDIEGELIALLDLTESKVKRNRQKIRNELTAAGLIQRRATVSYVNGTTGPRNYLVSDEQKLMTALEAKHERLVEWHSVSS</sequence>
<dbReference type="SUPFAM" id="SSF52540">
    <property type="entry name" value="P-loop containing nucleoside triphosphate hydrolases"/>
    <property type="match status" value="1"/>
</dbReference>
<evidence type="ECO:0000259" key="2">
    <source>
        <dbReference type="Pfam" id="PF08800"/>
    </source>
</evidence>
<dbReference type="Gene3D" id="3.40.50.300">
    <property type="entry name" value="P-loop containing nucleotide triphosphate hydrolases"/>
    <property type="match status" value="1"/>
</dbReference>
<dbReference type="Proteomes" id="UP001212997">
    <property type="component" value="Unassembled WGS sequence"/>
</dbReference>
<organism evidence="3 4">
    <name type="scientific">Meripilus lineatus</name>
    <dbReference type="NCBI Taxonomy" id="2056292"/>
    <lineage>
        <taxon>Eukaryota</taxon>
        <taxon>Fungi</taxon>
        <taxon>Dikarya</taxon>
        <taxon>Basidiomycota</taxon>
        <taxon>Agaricomycotina</taxon>
        <taxon>Agaricomycetes</taxon>
        <taxon>Polyporales</taxon>
        <taxon>Meripilaceae</taxon>
        <taxon>Meripilus</taxon>
    </lineage>
</organism>
<dbReference type="AlphaFoldDB" id="A0AAD5URV4"/>
<dbReference type="InterPro" id="IPR011545">
    <property type="entry name" value="DEAD/DEAH_box_helicase_dom"/>
</dbReference>
<evidence type="ECO:0000313" key="3">
    <source>
        <dbReference type="EMBL" id="KAJ3474052.1"/>
    </source>
</evidence>
<gene>
    <name evidence="3" type="ORF">NLI96_g12675</name>
</gene>
<dbReference type="Pfam" id="PF00270">
    <property type="entry name" value="DEAD"/>
    <property type="match status" value="1"/>
</dbReference>
<accession>A0AAD5URV4</accession>